<evidence type="ECO:0000256" key="4">
    <source>
        <dbReference type="ARBA" id="ARBA00022723"/>
    </source>
</evidence>
<name>A0A6A7C966_9PEZI</name>
<organism evidence="11 12">
    <name type="scientific">Piedraia hortae CBS 480.64</name>
    <dbReference type="NCBI Taxonomy" id="1314780"/>
    <lineage>
        <taxon>Eukaryota</taxon>
        <taxon>Fungi</taxon>
        <taxon>Dikarya</taxon>
        <taxon>Ascomycota</taxon>
        <taxon>Pezizomycotina</taxon>
        <taxon>Dothideomycetes</taxon>
        <taxon>Dothideomycetidae</taxon>
        <taxon>Capnodiales</taxon>
        <taxon>Piedraiaceae</taxon>
        <taxon>Piedraia</taxon>
    </lineage>
</organism>
<dbReference type="Pfam" id="PF22379">
    <property type="entry name" value="OB_MCM10"/>
    <property type="match status" value="1"/>
</dbReference>
<feature type="compositionally biased region" description="Basic and acidic residues" evidence="8">
    <location>
        <begin position="121"/>
        <end position="130"/>
    </location>
</feature>
<evidence type="ECO:0000256" key="5">
    <source>
        <dbReference type="ARBA" id="ARBA00022771"/>
    </source>
</evidence>
<evidence type="ECO:0000256" key="8">
    <source>
        <dbReference type="SAM" id="MobiDB-lite"/>
    </source>
</evidence>
<feature type="compositionally biased region" description="Polar residues" evidence="8">
    <location>
        <begin position="255"/>
        <end position="282"/>
    </location>
</feature>
<feature type="compositionally biased region" description="Basic and acidic residues" evidence="8">
    <location>
        <begin position="218"/>
        <end position="229"/>
    </location>
</feature>
<feature type="compositionally biased region" description="Basic and acidic residues" evidence="8">
    <location>
        <begin position="89"/>
        <end position="110"/>
    </location>
</feature>
<evidence type="ECO:0000256" key="1">
    <source>
        <dbReference type="ARBA" id="ARBA00004123"/>
    </source>
</evidence>
<dbReference type="GO" id="GO:0043596">
    <property type="term" value="C:nuclear replication fork"/>
    <property type="evidence" value="ECO:0007669"/>
    <property type="project" value="TreeGrafter"/>
</dbReference>
<feature type="region of interest" description="Disordered" evidence="8">
    <location>
        <begin position="1"/>
        <end position="299"/>
    </location>
</feature>
<keyword evidence="3" id="KW-0235">DNA replication</keyword>
<comment type="subcellular location">
    <subcellularLocation>
        <location evidence="1">Nucleus</location>
    </subcellularLocation>
</comment>
<dbReference type="GO" id="GO:0008270">
    <property type="term" value="F:zinc ion binding"/>
    <property type="evidence" value="ECO:0007669"/>
    <property type="project" value="UniProtKB-KW"/>
</dbReference>
<keyword evidence="6" id="KW-0862">Zinc</keyword>
<feature type="domain" description="MCM10 OB-fold" evidence="10">
    <location>
        <begin position="296"/>
        <end position="439"/>
    </location>
</feature>
<keyword evidence="5" id="KW-0863">Zinc-finger</keyword>
<keyword evidence="12" id="KW-1185">Reference proteome</keyword>
<feature type="compositionally biased region" description="Basic and acidic residues" evidence="8">
    <location>
        <begin position="238"/>
        <end position="253"/>
    </location>
</feature>
<dbReference type="Proteomes" id="UP000799421">
    <property type="component" value="Unassembled WGS sequence"/>
</dbReference>
<dbReference type="GO" id="GO:0003697">
    <property type="term" value="F:single-stranded DNA binding"/>
    <property type="evidence" value="ECO:0007669"/>
    <property type="project" value="InterPro"/>
</dbReference>
<feature type="region of interest" description="Disordered" evidence="8">
    <location>
        <begin position="698"/>
        <end position="727"/>
    </location>
</feature>
<dbReference type="OrthoDB" id="202825at2759"/>
<dbReference type="Pfam" id="PF09329">
    <property type="entry name" value="zf-primase"/>
    <property type="match status" value="1"/>
</dbReference>
<dbReference type="InterPro" id="IPR015408">
    <property type="entry name" value="Znf_Mcm10/DnaG"/>
</dbReference>
<feature type="domain" description="Zinc finger Mcm10/DnaG-type" evidence="9">
    <location>
        <begin position="449"/>
        <end position="494"/>
    </location>
</feature>
<feature type="compositionally biased region" description="Basic residues" evidence="8">
    <location>
        <begin position="131"/>
        <end position="145"/>
    </location>
</feature>
<dbReference type="PANTHER" id="PTHR13454:SF11">
    <property type="entry name" value="PROTEIN MCM10 HOMOLOG"/>
    <property type="match status" value="1"/>
</dbReference>
<dbReference type="InterPro" id="IPR040184">
    <property type="entry name" value="Mcm10"/>
</dbReference>
<evidence type="ECO:0000259" key="9">
    <source>
        <dbReference type="Pfam" id="PF09329"/>
    </source>
</evidence>
<dbReference type="PANTHER" id="PTHR13454">
    <property type="entry name" value="PROTEIN MCM10 HOMOLOG"/>
    <property type="match status" value="1"/>
</dbReference>
<proteinExistence type="inferred from homology"/>
<dbReference type="EMBL" id="MU005959">
    <property type="protein sequence ID" value="KAF2863787.1"/>
    <property type="molecule type" value="Genomic_DNA"/>
</dbReference>
<keyword evidence="7" id="KW-0539">Nucleus</keyword>
<feature type="compositionally biased region" description="Acidic residues" evidence="8">
    <location>
        <begin position="79"/>
        <end position="88"/>
    </location>
</feature>
<evidence type="ECO:0000256" key="2">
    <source>
        <dbReference type="ARBA" id="ARBA00009679"/>
    </source>
</evidence>
<feature type="region of interest" description="Disordered" evidence="8">
    <location>
        <begin position="504"/>
        <end position="534"/>
    </location>
</feature>
<evidence type="ECO:0000313" key="11">
    <source>
        <dbReference type="EMBL" id="KAF2863787.1"/>
    </source>
</evidence>
<evidence type="ECO:0000256" key="7">
    <source>
        <dbReference type="ARBA" id="ARBA00023242"/>
    </source>
</evidence>
<dbReference type="Gene3D" id="2.40.50.140">
    <property type="entry name" value="Nucleic acid-binding proteins"/>
    <property type="match status" value="1"/>
</dbReference>
<dbReference type="GO" id="GO:0006270">
    <property type="term" value="P:DNA replication initiation"/>
    <property type="evidence" value="ECO:0007669"/>
    <property type="project" value="InterPro"/>
</dbReference>
<keyword evidence="4" id="KW-0479">Metal-binding</keyword>
<reference evidence="11" key="1">
    <citation type="journal article" date="2020" name="Stud. Mycol.">
        <title>101 Dothideomycetes genomes: a test case for predicting lifestyles and emergence of pathogens.</title>
        <authorList>
            <person name="Haridas S."/>
            <person name="Albert R."/>
            <person name="Binder M."/>
            <person name="Bloem J."/>
            <person name="Labutti K."/>
            <person name="Salamov A."/>
            <person name="Andreopoulos B."/>
            <person name="Baker S."/>
            <person name="Barry K."/>
            <person name="Bills G."/>
            <person name="Bluhm B."/>
            <person name="Cannon C."/>
            <person name="Castanera R."/>
            <person name="Culley D."/>
            <person name="Daum C."/>
            <person name="Ezra D."/>
            <person name="Gonzalez J."/>
            <person name="Henrissat B."/>
            <person name="Kuo A."/>
            <person name="Liang C."/>
            <person name="Lipzen A."/>
            <person name="Lutzoni F."/>
            <person name="Magnuson J."/>
            <person name="Mondo S."/>
            <person name="Nolan M."/>
            <person name="Ohm R."/>
            <person name="Pangilinan J."/>
            <person name="Park H.-J."/>
            <person name="Ramirez L."/>
            <person name="Alfaro M."/>
            <person name="Sun H."/>
            <person name="Tritt A."/>
            <person name="Yoshinaga Y."/>
            <person name="Zwiers L.-H."/>
            <person name="Turgeon B."/>
            <person name="Goodwin S."/>
            <person name="Spatafora J."/>
            <person name="Crous P."/>
            <person name="Grigoriev I."/>
        </authorList>
    </citation>
    <scope>NUCLEOTIDE SEQUENCE</scope>
    <source>
        <strain evidence="11">CBS 480.64</strain>
    </source>
</reference>
<comment type="similarity">
    <text evidence="2">Belongs to the MCM10 family.</text>
</comment>
<accession>A0A6A7C966</accession>
<evidence type="ECO:0000259" key="10">
    <source>
        <dbReference type="Pfam" id="PF22379"/>
    </source>
</evidence>
<dbReference type="InterPro" id="IPR012340">
    <property type="entry name" value="NA-bd_OB-fold"/>
</dbReference>
<feature type="compositionally biased region" description="Acidic residues" evidence="8">
    <location>
        <begin position="111"/>
        <end position="120"/>
    </location>
</feature>
<evidence type="ECO:0000313" key="12">
    <source>
        <dbReference type="Proteomes" id="UP000799421"/>
    </source>
</evidence>
<dbReference type="AlphaFoldDB" id="A0A6A7C966"/>
<dbReference type="InterPro" id="IPR055065">
    <property type="entry name" value="OB_MCM10"/>
</dbReference>
<gene>
    <name evidence="11" type="ORF">K470DRAFT_254679</name>
</gene>
<protein>
    <submittedName>
        <fullName evidence="11">Uncharacterized protein</fullName>
    </submittedName>
</protein>
<evidence type="ECO:0000256" key="6">
    <source>
        <dbReference type="ARBA" id="ARBA00022833"/>
    </source>
</evidence>
<evidence type="ECO:0000256" key="3">
    <source>
        <dbReference type="ARBA" id="ARBA00022705"/>
    </source>
</evidence>
<dbReference type="GO" id="GO:0003688">
    <property type="term" value="F:DNA replication origin binding"/>
    <property type="evidence" value="ECO:0007669"/>
    <property type="project" value="TreeGrafter"/>
</dbReference>
<feature type="compositionally biased region" description="Low complexity" evidence="8">
    <location>
        <begin position="69"/>
        <end position="78"/>
    </location>
</feature>
<sequence>MRRNETTQAMVVLRESPRVPASPDASRAAWPPKSPFQALLSSPSGRKKWQDHQSRFPARSISPSPTKVAMRQISMSSSESDEADEELRLEEIALRRKQKEIERKRQRGEELGQDEEDEEDIQLKLDEIKIRLKQRQRLKDKKRKRQESVDRPKHSRAQSETHVQVPMSPAKERAIAPQEQLSPARKRLGLDTTAGASNVSLKRARDGQVKPPKRVPTKRPDTSRPKSFTERLQAGLKQADEKEAKAERIERGRSKTFSTMQLRPSSGGSTSRPQSQRSNTDTSKPDDKDEASYEPFSELHLSKRNVPHALLARELETKQIYTLPRLLKEVVSPDYEPPDCEEDIVILAILASKSSPYDQAFKHKTSETGKPQIDADAPRNKFMVLKLCDLAWEIDLFLFDTGFDQFWKLTPGTLLAILNPGIMPPKGNRHSGKFSLKLSSSDDKIMEIGTARDLGYCTSIKKDGQPCNAWIDRRSTEICEFHLNLFVEKQRKERMEVNTMWRRVNAGGKGRAREKRSSTVTNSREHGTLYHHQHGLGGSAASLLDAEDSSKLTNLSTEEASRKRLAAAQKERDLQRALDKMPSSVGKEYMLARSNSAMSARSAPESGIFQKPKAAELRLLANDASRVQLSAAKDRKFHFGLGAVPTTGREAVGWGGARKSELLRVKTPETEVRQTAMRPLSRDSGVQSPSKKARFMIAGKGIREPGRESGCGADLRFGDDDDELDIV</sequence>